<gene>
    <name evidence="5" type="ORF">CRM76_05010</name>
</gene>
<evidence type="ECO:0000259" key="4">
    <source>
        <dbReference type="Pfam" id="PF17853"/>
    </source>
</evidence>
<sequence>MNGSDLSEAVARQIVHRAMKIIGHSVNVMDAHGMIIASGDAARVHQRHEGAVLALAENRLIEIDEAAASQLRGVRPGINLPIAFQRRVIGVVGISGAPSEVRAYGELVRMAAELIVEQAALLEQNQWEKRYRETLVQQLIADERDEGQLAATAAYLGVDVTQPRIALLFTLQDAQHETLRALLEALTALNREALIGVQGFGQLVVLLPCDAEASGADPALRRTVRQLTRGIAARFALRVYVGGHFYGSDAISRSYRSAVALQALARRHALHGALLYYHDHVLPALLEQLAGSWQADELGRTWRILQRQDSRGVLCRTLQAFFAQNCELSQTSKQLHIHVNTLRYRLQRISDITGLNINKLDDVIQLYLGMQLHG</sequence>
<accession>A0A2A7TZ71</accession>
<dbReference type="Proteomes" id="UP000219788">
    <property type="component" value="Unassembled WGS sequence"/>
</dbReference>
<proteinExistence type="inferred from homology"/>
<comment type="similarity">
    <text evidence="1">Belongs to the CdaR family.</text>
</comment>
<evidence type="ECO:0000313" key="5">
    <source>
        <dbReference type="EMBL" id="PEH71347.1"/>
    </source>
</evidence>
<organism evidence="5 6">
    <name type="scientific">Edwardsiella tarda</name>
    <dbReference type="NCBI Taxonomy" id="636"/>
    <lineage>
        <taxon>Bacteria</taxon>
        <taxon>Pseudomonadati</taxon>
        <taxon>Pseudomonadota</taxon>
        <taxon>Gammaproteobacteria</taxon>
        <taxon>Enterobacterales</taxon>
        <taxon>Hafniaceae</taxon>
        <taxon>Edwardsiella</taxon>
    </lineage>
</organism>
<dbReference type="STRING" id="636.AAW15_00740"/>
<dbReference type="OrthoDB" id="9792148at2"/>
<evidence type="ECO:0000259" key="3">
    <source>
        <dbReference type="Pfam" id="PF13556"/>
    </source>
</evidence>
<name>A0A2A7TZ71_EDWTA</name>
<evidence type="ECO:0000259" key="2">
    <source>
        <dbReference type="Pfam" id="PF05651"/>
    </source>
</evidence>
<feature type="domain" description="CdaR GGDEF-like" evidence="4">
    <location>
        <begin position="143"/>
        <end position="260"/>
    </location>
</feature>
<dbReference type="InterPro" id="IPR051448">
    <property type="entry name" value="CdaR-like_regulators"/>
</dbReference>
<dbReference type="InterPro" id="IPR042070">
    <property type="entry name" value="PucR_C-HTH_sf"/>
</dbReference>
<protein>
    <submittedName>
        <fullName evidence="5">XRE family transcriptional regulator</fullName>
    </submittedName>
</protein>
<comment type="caution">
    <text evidence="5">The sequence shown here is derived from an EMBL/GenBank/DDBJ whole genome shotgun (WGS) entry which is preliminary data.</text>
</comment>
<dbReference type="InterPro" id="IPR025736">
    <property type="entry name" value="PucR_C-HTH_dom"/>
</dbReference>
<dbReference type="Pfam" id="PF17853">
    <property type="entry name" value="GGDEF_2"/>
    <property type="match status" value="1"/>
</dbReference>
<reference evidence="6" key="1">
    <citation type="submission" date="2017-09" db="EMBL/GenBank/DDBJ databases">
        <title>FDA dAtabase for Regulatory Grade micrObial Sequences (FDA-ARGOS): Supporting development and validation of Infectious Disease Dx tests.</title>
        <authorList>
            <person name="Goldberg B."/>
            <person name="Campos J."/>
            <person name="Tallon L."/>
            <person name="Sadzewicz L."/>
            <person name="Ott S."/>
            <person name="Zhao X."/>
            <person name="Nagaraj S."/>
            <person name="Vavikolanu K."/>
            <person name="Aluvathingal J."/>
            <person name="Nadendla S."/>
            <person name="Geyer C."/>
            <person name="Sichtig H."/>
        </authorList>
    </citation>
    <scope>NUCLEOTIDE SEQUENCE [LARGE SCALE GENOMIC DNA]</scope>
    <source>
        <strain evidence="6">FDAARGOS_370</strain>
    </source>
</reference>
<evidence type="ECO:0000256" key="1">
    <source>
        <dbReference type="ARBA" id="ARBA00006754"/>
    </source>
</evidence>
<dbReference type="InterPro" id="IPR008599">
    <property type="entry name" value="Diacid_rec"/>
</dbReference>
<dbReference type="RefSeq" id="WP_005290612.1">
    <property type="nucleotide sequence ID" value="NZ_CABKPF010000079.1"/>
</dbReference>
<dbReference type="Gene3D" id="1.10.10.2840">
    <property type="entry name" value="PucR C-terminal helix-turn-helix domain"/>
    <property type="match status" value="1"/>
</dbReference>
<dbReference type="PANTHER" id="PTHR33744:SF15">
    <property type="entry name" value="CARBOHYDRATE DIACID REGULATOR"/>
    <property type="match status" value="1"/>
</dbReference>
<dbReference type="EMBL" id="PDDV01000013">
    <property type="protein sequence ID" value="PEH71347.1"/>
    <property type="molecule type" value="Genomic_DNA"/>
</dbReference>
<evidence type="ECO:0000313" key="6">
    <source>
        <dbReference type="Proteomes" id="UP000219788"/>
    </source>
</evidence>
<dbReference type="GeneID" id="93122201"/>
<dbReference type="AlphaFoldDB" id="A0A2A7TZ71"/>
<dbReference type="Pfam" id="PF13556">
    <property type="entry name" value="HTH_30"/>
    <property type="match status" value="1"/>
</dbReference>
<feature type="domain" description="PucR C-terminal helix-turn-helix" evidence="3">
    <location>
        <begin position="314"/>
        <end position="371"/>
    </location>
</feature>
<dbReference type="PANTHER" id="PTHR33744">
    <property type="entry name" value="CARBOHYDRATE DIACID REGULATOR"/>
    <property type="match status" value="1"/>
</dbReference>
<dbReference type="InterPro" id="IPR041522">
    <property type="entry name" value="CdaR_GGDEF"/>
</dbReference>
<dbReference type="Pfam" id="PF05651">
    <property type="entry name" value="Diacid_rec"/>
    <property type="match status" value="1"/>
</dbReference>
<feature type="domain" description="Putative sugar diacid recognition" evidence="2">
    <location>
        <begin position="6"/>
        <end position="139"/>
    </location>
</feature>